<comment type="catalytic activity">
    <reaction evidence="2 18 19">
        <text>(6R)-NADPHX = (6S)-NADPHX</text>
        <dbReference type="Rhea" id="RHEA:32227"/>
        <dbReference type="ChEBI" id="CHEBI:64076"/>
        <dbReference type="ChEBI" id="CHEBI:64077"/>
        <dbReference type="EC" id="5.1.99.6"/>
    </reaction>
</comment>
<dbReference type="PROSITE" id="PS51383">
    <property type="entry name" value="YJEF_C_3"/>
    <property type="match status" value="1"/>
</dbReference>
<feature type="binding site" evidence="18">
    <location>
        <position position="118"/>
    </location>
    <ligand>
        <name>K(+)</name>
        <dbReference type="ChEBI" id="CHEBI:29103"/>
    </ligand>
</feature>
<dbReference type="GO" id="GO:0110051">
    <property type="term" value="P:metabolite repair"/>
    <property type="evidence" value="ECO:0007669"/>
    <property type="project" value="TreeGrafter"/>
</dbReference>
<feature type="binding site" evidence="18">
    <location>
        <position position="58"/>
    </location>
    <ligand>
        <name>K(+)</name>
        <dbReference type="ChEBI" id="CHEBI:29103"/>
    </ligand>
</feature>
<dbReference type="SUPFAM" id="SSF64153">
    <property type="entry name" value="YjeF N-terminal domain-like"/>
    <property type="match status" value="1"/>
</dbReference>
<feature type="binding site" evidence="18">
    <location>
        <begin position="57"/>
        <end position="61"/>
    </location>
    <ligand>
        <name>(6S)-NADPHX</name>
        <dbReference type="ChEBI" id="CHEBI:64076"/>
    </ligand>
</feature>
<dbReference type="NCBIfam" id="TIGR00197">
    <property type="entry name" value="yjeF_nterm"/>
    <property type="match status" value="1"/>
</dbReference>
<dbReference type="EC" id="4.2.1.136" evidence="19"/>
<comment type="similarity">
    <text evidence="3 19">In the N-terminal section; belongs to the NnrE/AIBP family.</text>
</comment>
<dbReference type="Proteomes" id="UP000031643">
    <property type="component" value="Chromosome"/>
</dbReference>
<evidence type="ECO:0000259" key="21">
    <source>
        <dbReference type="PROSITE" id="PS51385"/>
    </source>
</evidence>
<comment type="function">
    <text evidence="18">Catalyzes the epimerization of the S- and R-forms of NAD(P)HX, a damaged form of NAD(P)H that is a result of enzymatic or heat-dependent hydration. This is a prerequisite for the S-specific NAD(P)H-hydrate dehydratase to allow the repair of both epimers of NAD(P)HX.</text>
</comment>
<dbReference type="HAMAP" id="MF_01966">
    <property type="entry name" value="NADHX_epimerase"/>
    <property type="match status" value="1"/>
</dbReference>
<dbReference type="HOGENOM" id="CLU_024853_4_1_5"/>
<comment type="subunit">
    <text evidence="17">Homotetramer.</text>
</comment>
<evidence type="ECO:0000256" key="5">
    <source>
        <dbReference type="ARBA" id="ARBA00022723"/>
    </source>
</evidence>
<accession>A0A0A8K5E6</accession>
<keyword evidence="5 18" id="KW-0479">Metal-binding</keyword>
<reference evidence="22 23" key="1">
    <citation type="submission" date="2014-09" db="EMBL/GenBank/DDBJ databases">
        <title>Genome sequencing of Methyloceanibacter caenitepidi Gela4.</title>
        <authorList>
            <person name="Takeuchi M."/>
            <person name="Susumu S."/>
            <person name="Kamagata Y."/>
            <person name="Oshima K."/>
            <person name="Hattori M."/>
            <person name="Iwasaki W."/>
        </authorList>
    </citation>
    <scope>NUCLEOTIDE SEQUENCE [LARGE SCALE GENOMIC DNA]</scope>
    <source>
        <strain evidence="22 23">Gela4</strain>
    </source>
</reference>
<gene>
    <name evidence="18" type="primary">nnrE</name>
    <name evidence="17" type="synonym">nnrD</name>
    <name evidence="22" type="ORF">GL4_1770</name>
</gene>
<dbReference type="SUPFAM" id="SSF53613">
    <property type="entry name" value="Ribokinase-like"/>
    <property type="match status" value="1"/>
</dbReference>
<dbReference type="InterPro" id="IPR004443">
    <property type="entry name" value="YjeF_N_dom"/>
</dbReference>
<feature type="binding site" evidence="17">
    <location>
        <position position="433"/>
    </location>
    <ligand>
        <name>AMP</name>
        <dbReference type="ChEBI" id="CHEBI:456215"/>
    </ligand>
</feature>
<evidence type="ECO:0000256" key="18">
    <source>
        <dbReference type="HAMAP-Rule" id="MF_01966"/>
    </source>
</evidence>
<dbReference type="InterPro" id="IPR030677">
    <property type="entry name" value="Nnr"/>
</dbReference>
<evidence type="ECO:0000256" key="17">
    <source>
        <dbReference type="HAMAP-Rule" id="MF_01965"/>
    </source>
</evidence>
<dbReference type="STRING" id="1384459.GL4_1770"/>
<keyword evidence="8 17" id="KW-0521">NADP</keyword>
<comment type="catalytic activity">
    <reaction evidence="1 18 19">
        <text>(6R)-NADHX = (6S)-NADHX</text>
        <dbReference type="Rhea" id="RHEA:32215"/>
        <dbReference type="ChEBI" id="CHEBI:64074"/>
        <dbReference type="ChEBI" id="CHEBI:64075"/>
        <dbReference type="EC" id="5.1.99.6"/>
    </reaction>
</comment>
<evidence type="ECO:0000256" key="9">
    <source>
        <dbReference type="ARBA" id="ARBA00022958"/>
    </source>
</evidence>
<evidence type="ECO:0000256" key="15">
    <source>
        <dbReference type="ARBA" id="ARBA00048238"/>
    </source>
</evidence>
<comment type="similarity">
    <text evidence="18">Belongs to the NnrE/AIBP family.</text>
</comment>
<dbReference type="PROSITE" id="PS51385">
    <property type="entry name" value="YJEF_N"/>
    <property type="match status" value="1"/>
</dbReference>
<feature type="domain" description="YjeF N-terminal" evidence="21">
    <location>
        <begin position="10"/>
        <end position="208"/>
    </location>
</feature>
<dbReference type="KEGG" id="mcg:GL4_1770"/>
<evidence type="ECO:0000313" key="22">
    <source>
        <dbReference type="EMBL" id="BAQ17224.1"/>
    </source>
</evidence>
<evidence type="ECO:0000256" key="6">
    <source>
        <dbReference type="ARBA" id="ARBA00022741"/>
    </source>
</evidence>
<dbReference type="HAMAP" id="MF_01965">
    <property type="entry name" value="NADHX_dehydratase"/>
    <property type="match status" value="1"/>
</dbReference>
<evidence type="ECO:0000313" key="23">
    <source>
        <dbReference type="Proteomes" id="UP000031643"/>
    </source>
</evidence>
<feature type="binding site" evidence="18">
    <location>
        <begin position="122"/>
        <end position="128"/>
    </location>
    <ligand>
        <name>(6S)-NADPHX</name>
        <dbReference type="ChEBI" id="CHEBI:64076"/>
    </ligand>
</feature>
<evidence type="ECO:0000256" key="12">
    <source>
        <dbReference type="ARBA" id="ARBA00023239"/>
    </source>
</evidence>
<feature type="binding site" evidence="17">
    <location>
        <begin position="404"/>
        <end position="408"/>
    </location>
    <ligand>
        <name>AMP</name>
        <dbReference type="ChEBI" id="CHEBI:456215"/>
    </ligand>
</feature>
<protein>
    <recommendedName>
        <fullName evidence="19">Bifunctional NAD(P)H-hydrate repair enzyme</fullName>
    </recommendedName>
    <alternativeName>
        <fullName evidence="19">Nicotinamide nucleotide repair protein</fullName>
    </alternativeName>
    <domain>
        <recommendedName>
            <fullName evidence="19">ADP-dependent (S)-NAD(P)H-hydrate dehydratase</fullName>
            <ecNumber evidence="19">4.2.1.136</ecNumber>
        </recommendedName>
        <alternativeName>
            <fullName evidence="19">ADP-dependent NAD(P)HX dehydratase</fullName>
        </alternativeName>
    </domain>
    <domain>
        <recommendedName>
            <fullName evidence="19">NAD(P)H-hydrate epimerase</fullName>
            <ecNumber evidence="19">5.1.99.6</ecNumber>
        </recommendedName>
    </domain>
</protein>
<comment type="cofactor">
    <cofactor evidence="18 19">
        <name>K(+)</name>
        <dbReference type="ChEBI" id="CHEBI:29103"/>
    </cofactor>
    <text evidence="18 19">Binds 1 potassium ion per subunit.</text>
</comment>
<evidence type="ECO:0000256" key="19">
    <source>
        <dbReference type="PIRNR" id="PIRNR017184"/>
    </source>
</evidence>
<dbReference type="InterPro" id="IPR029056">
    <property type="entry name" value="Ribokinase-like"/>
</dbReference>
<comment type="catalytic activity">
    <reaction evidence="16 17 19">
        <text>(6S)-NADPHX + ADP = AMP + phosphate + NADPH + H(+)</text>
        <dbReference type="Rhea" id="RHEA:32235"/>
        <dbReference type="ChEBI" id="CHEBI:15378"/>
        <dbReference type="ChEBI" id="CHEBI:43474"/>
        <dbReference type="ChEBI" id="CHEBI:57783"/>
        <dbReference type="ChEBI" id="CHEBI:64076"/>
        <dbReference type="ChEBI" id="CHEBI:456215"/>
        <dbReference type="ChEBI" id="CHEBI:456216"/>
        <dbReference type="EC" id="4.2.1.136"/>
    </reaction>
</comment>
<evidence type="ECO:0000256" key="2">
    <source>
        <dbReference type="ARBA" id="ARBA00000909"/>
    </source>
</evidence>
<dbReference type="InterPro" id="IPR000631">
    <property type="entry name" value="CARKD"/>
</dbReference>
<dbReference type="RefSeq" id="WP_172653325.1">
    <property type="nucleotide sequence ID" value="NZ_AP014648.1"/>
</dbReference>
<comment type="similarity">
    <text evidence="4 19">In the C-terminal section; belongs to the NnrD/CARKD family.</text>
</comment>
<comment type="catalytic activity">
    <reaction evidence="15 17 19">
        <text>(6S)-NADHX + ADP = AMP + phosphate + NADH + H(+)</text>
        <dbReference type="Rhea" id="RHEA:32223"/>
        <dbReference type="ChEBI" id="CHEBI:15378"/>
        <dbReference type="ChEBI" id="CHEBI:43474"/>
        <dbReference type="ChEBI" id="CHEBI:57945"/>
        <dbReference type="ChEBI" id="CHEBI:64074"/>
        <dbReference type="ChEBI" id="CHEBI:456215"/>
        <dbReference type="ChEBI" id="CHEBI:456216"/>
        <dbReference type="EC" id="4.2.1.136"/>
    </reaction>
</comment>
<keyword evidence="9 18" id="KW-0630">Potassium</keyword>
<organism evidence="22 23">
    <name type="scientific">Methyloceanibacter caenitepidi</name>
    <dbReference type="NCBI Taxonomy" id="1384459"/>
    <lineage>
        <taxon>Bacteria</taxon>
        <taxon>Pseudomonadati</taxon>
        <taxon>Pseudomonadota</taxon>
        <taxon>Alphaproteobacteria</taxon>
        <taxon>Hyphomicrobiales</taxon>
        <taxon>Hyphomicrobiaceae</taxon>
        <taxon>Methyloceanibacter</taxon>
    </lineage>
</organism>
<feature type="binding site" evidence="18">
    <location>
        <position position="151"/>
    </location>
    <ligand>
        <name>(6S)-NADPHX</name>
        <dbReference type="ChEBI" id="CHEBI:64076"/>
    </ligand>
</feature>
<comment type="function">
    <text evidence="17">Catalyzes the dehydration of the S-form of NAD(P)HX at the expense of ADP, which is converted to AMP. Together with NAD(P)HX epimerase, which catalyzes the epimerization of the S- and R-forms, the enzyme allows the repair of both epimers of NAD(P)HX, a damaged form of NAD(P)H that is a result of enzymatic or heat-dependent hydration.</text>
</comment>
<dbReference type="Gene3D" id="3.40.50.10260">
    <property type="entry name" value="YjeF N-terminal domain"/>
    <property type="match status" value="1"/>
</dbReference>
<evidence type="ECO:0000256" key="3">
    <source>
        <dbReference type="ARBA" id="ARBA00006001"/>
    </source>
</evidence>
<dbReference type="CDD" id="cd01171">
    <property type="entry name" value="YXKO-related"/>
    <property type="match status" value="1"/>
</dbReference>
<feature type="binding site" evidence="17">
    <location>
        <position position="370"/>
    </location>
    <ligand>
        <name>(6S)-NADPHX</name>
        <dbReference type="ChEBI" id="CHEBI:64076"/>
    </ligand>
</feature>
<dbReference type="GO" id="GO:0046872">
    <property type="term" value="F:metal ion binding"/>
    <property type="evidence" value="ECO:0007669"/>
    <property type="project" value="UniProtKB-UniRule"/>
</dbReference>
<dbReference type="PANTHER" id="PTHR12592:SF0">
    <property type="entry name" value="ATP-DEPENDENT (S)-NAD(P)H-HYDRATE DEHYDRATASE"/>
    <property type="match status" value="1"/>
</dbReference>
<dbReference type="EMBL" id="AP014648">
    <property type="protein sequence ID" value="BAQ17224.1"/>
    <property type="molecule type" value="Genomic_DNA"/>
</dbReference>
<dbReference type="GO" id="GO:0052856">
    <property type="term" value="F:NAD(P)HX epimerase activity"/>
    <property type="evidence" value="ECO:0007669"/>
    <property type="project" value="UniProtKB-UniRule"/>
</dbReference>
<evidence type="ECO:0000256" key="7">
    <source>
        <dbReference type="ARBA" id="ARBA00022840"/>
    </source>
</evidence>
<evidence type="ECO:0000256" key="14">
    <source>
        <dbReference type="ARBA" id="ARBA00025153"/>
    </source>
</evidence>
<dbReference type="PANTHER" id="PTHR12592">
    <property type="entry name" value="ATP-DEPENDENT (S)-NAD(P)H-HYDRATE DEHYDRATASE FAMILY MEMBER"/>
    <property type="match status" value="1"/>
</dbReference>
<feature type="binding site" evidence="18">
    <location>
        <position position="154"/>
    </location>
    <ligand>
        <name>K(+)</name>
        <dbReference type="ChEBI" id="CHEBI:29103"/>
    </ligand>
</feature>
<dbReference type="NCBIfam" id="TIGR00196">
    <property type="entry name" value="yjeF_cterm"/>
    <property type="match status" value="1"/>
</dbReference>
<comment type="cofactor">
    <cofactor evidence="17">
        <name>Mg(2+)</name>
        <dbReference type="ChEBI" id="CHEBI:18420"/>
    </cofactor>
</comment>
<dbReference type="EC" id="5.1.99.6" evidence="19"/>
<dbReference type="GO" id="GO:0052855">
    <property type="term" value="F:ADP-dependent NAD(P)H-hydrate dehydratase activity"/>
    <property type="evidence" value="ECO:0007669"/>
    <property type="project" value="UniProtKB-UniRule"/>
</dbReference>
<feature type="binding site" evidence="17">
    <location>
        <position position="434"/>
    </location>
    <ligand>
        <name>(6S)-NADPHX</name>
        <dbReference type="ChEBI" id="CHEBI:64076"/>
    </ligand>
</feature>
<evidence type="ECO:0000256" key="11">
    <source>
        <dbReference type="ARBA" id="ARBA00023235"/>
    </source>
</evidence>
<dbReference type="GO" id="GO:0046496">
    <property type="term" value="P:nicotinamide nucleotide metabolic process"/>
    <property type="evidence" value="ECO:0007669"/>
    <property type="project" value="UniProtKB-UniRule"/>
</dbReference>
<evidence type="ECO:0000256" key="8">
    <source>
        <dbReference type="ARBA" id="ARBA00022857"/>
    </source>
</evidence>
<keyword evidence="10 17" id="KW-0520">NAD</keyword>
<evidence type="ECO:0000256" key="13">
    <source>
        <dbReference type="ARBA" id="ARBA00023268"/>
    </source>
</evidence>
<name>A0A0A8K5E6_9HYPH</name>
<evidence type="ECO:0000256" key="16">
    <source>
        <dbReference type="ARBA" id="ARBA00049209"/>
    </source>
</evidence>
<keyword evidence="6 17" id="KW-0547">Nucleotide-binding</keyword>
<keyword evidence="7 17" id="KW-0067">ATP-binding</keyword>
<feature type="binding site" evidence="17">
    <location>
        <position position="253"/>
    </location>
    <ligand>
        <name>(6S)-NADPHX</name>
        <dbReference type="ChEBI" id="CHEBI:64076"/>
    </ligand>
</feature>
<comment type="caution">
    <text evidence="17">Lacks conserved residue(s) required for the propagation of feature annotation.</text>
</comment>
<dbReference type="Gene3D" id="3.40.1190.20">
    <property type="match status" value="1"/>
</dbReference>
<keyword evidence="13" id="KW-0511">Multifunctional enzyme</keyword>
<dbReference type="AlphaFoldDB" id="A0A0A8K5E6"/>
<feature type="domain" description="YjeF C-terminal" evidence="20">
    <location>
        <begin position="218"/>
        <end position="488"/>
    </location>
</feature>
<dbReference type="InterPro" id="IPR036652">
    <property type="entry name" value="YjeF_N_dom_sf"/>
</dbReference>
<keyword evidence="11 18" id="KW-0413">Isomerase</keyword>
<evidence type="ECO:0000256" key="4">
    <source>
        <dbReference type="ARBA" id="ARBA00009524"/>
    </source>
</evidence>
<dbReference type="GO" id="GO:0005524">
    <property type="term" value="F:ATP binding"/>
    <property type="evidence" value="ECO:0007669"/>
    <property type="project" value="UniProtKB-UniRule"/>
</dbReference>
<comment type="similarity">
    <text evidence="17">Belongs to the NnrD/CARKD family.</text>
</comment>
<comment type="function">
    <text evidence="14 19">Bifunctional enzyme that catalyzes the epimerization of the S- and R-forms of NAD(P)HX and the dehydration of the S-form of NAD(P)HX at the expense of ADP, which is converted to AMP. This allows the repair of both epimers of NAD(P)HX, a damaged form of NAD(P)H that is a result of enzymatic or heat-dependent hydration.</text>
</comment>
<keyword evidence="23" id="KW-1185">Reference proteome</keyword>
<evidence type="ECO:0000256" key="10">
    <source>
        <dbReference type="ARBA" id="ARBA00023027"/>
    </source>
</evidence>
<sequence>MLELLTAKEMGHADKLAIEGGVAGAVLMENAGRSVADEVSRRFPDASTVAILCGPGNNGGDGFVAARQLLERGYFVRLGFDGDPSKLPEDAAAMAARCTGAIHPLDPVLFEKADVIVDGLFGAGLARPIDGKFAVLIDAANASGIPIIAIDVPSGIDGTTGMILGTAIRALSSVTFFRFKPGHFLMPGHLHCGELHLADIGIPDEVLETVKPTLYANEPGLWLDRYPWPTVLGHKYLRGHAVVASGPADATGAARLAARSALRAGAGLVTVASPRNALAVNAAQLTAVMLREADGPQGLEALLSDARKNAFLIGPAHGVGEETRQMVLTALRAEPAVVLDADALTSFAEKPEELFDATRGRKAPVVMTPHAGEFARLFGDIPEASKVDRTRTAASRSGATVILKGPDTVIAAPDGRAAIDTNGTPWLATAGSGDAMAGMVLAMLAQGLGGFDAGCIAVWMHGQAAKLFGPGLIAEDLPELIPEVLEDLEEYGNCG</sequence>
<evidence type="ECO:0000256" key="1">
    <source>
        <dbReference type="ARBA" id="ARBA00000013"/>
    </source>
</evidence>
<dbReference type="Pfam" id="PF03853">
    <property type="entry name" value="YjeF_N"/>
    <property type="match status" value="1"/>
</dbReference>
<dbReference type="Pfam" id="PF01256">
    <property type="entry name" value="Carb_kinase"/>
    <property type="match status" value="1"/>
</dbReference>
<evidence type="ECO:0000259" key="20">
    <source>
        <dbReference type="PROSITE" id="PS51383"/>
    </source>
</evidence>
<keyword evidence="12 17" id="KW-0456">Lyase</keyword>
<dbReference type="PIRSF" id="PIRSF017184">
    <property type="entry name" value="Nnr"/>
    <property type="match status" value="1"/>
</dbReference>
<proteinExistence type="inferred from homology"/>